<evidence type="ECO:0000256" key="1">
    <source>
        <dbReference type="SAM" id="MobiDB-lite"/>
    </source>
</evidence>
<reference evidence="2 3" key="1">
    <citation type="submission" date="2018-05" db="EMBL/GenBank/DDBJ databases">
        <title>The Hungate 1000. A catalogue of reference genomes from the rumen microbiome.</title>
        <authorList>
            <person name="Kelly W."/>
        </authorList>
    </citation>
    <scope>NUCLEOTIDE SEQUENCE [LARGE SCALE GENOMIC DNA]</scope>
    <source>
        <strain evidence="2 3">NLAE-zl-C242</strain>
    </source>
</reference>
<organism evidence="2 3">
    <name type="scientific">Faecalicatena orotica</name>
    <dbReference type="NCBI Taxonomy" id="1544"/>
    <lineage>
        <taxon>Bacteria</taxon>
        <taxon>Bacillati</taxon>
        <taxon>Bacillota</taxon>
        <taxon>Clostridia</taxon>
        <taxon>Lachnospirales</taxon>
        <taxon>Lachnospiraceae</taxon>
        <taxon>Faecalicatena</taxon>
    </lineage>
</organism>
<name>A0A2Y9BJF0_9FIRM</name>
<dbReference type="AlphaFoldDB" id="A0A2Y9BJF0"/>
<dbReference type="OrthoDB" id="2067573at2"/>
<comment type="caution">
    <text evidence="2">The sequence shown here is derived from an EMBL/GenBank/DDBJ whole genome shotgun (WGS) entry which is preliminary data.</text>
</comment>
<protein>
    <submittedName>
        <fullName evidence="2">Uncharacterized protein</fullName>
    </submittedName>
</protein>
<dbReference type="EMBL" id="QGDL01000010">
    <property type="protein sequence ID" value="PWJ27973.1"/>
    <property type="molecule type" value="Genomic_DNA"/>
</dbReference>
<keyword evidence="3" id="KW-1185">Reference proteome</keyword>
<proteinExistence type="predicted"/>
<dbReference type="RefSeq" id="WP_109732327.1">
    <property type="nucleotide sequence ID" value="NZ_QGDL01000010.1"/>
</dbReference>
<evidence type="ECO:0000313" key="2">
    <source>
        <dbReference type="EMBL" id="PWJ27973.1"/>
    </source>
</evidence>
<accession>A0A2Y9BJF0</accession>
<sequence>MRSKRSHKEIKIDSQDHYGGLAENTPERKAKEKFKRPPAYQAGKLLQEQARQMERNDIKEGVERIGKD</sequence>
<evidence type="ECO:0000313" key="3">
    <source>
        <dbReference type="Proteomes" id="UP000245845"/>
    </source>
</evidence>
<dbReference type="Proteomes" id="UP000245845">
    <property type="component" value="Unassembled WGS sequence"/>
</dbReference>
<feature type="region of interest" description="Disordered" evidence="1">
    <location>
        <begin position="1"/>
        <end position="36"/>
    </location>
</feature>
<gene>
    <name evidence="2" type="ORF">A8806_110148</name>
</gene>